<dbReference type="EMBL" id="JAYMRU010000007">
    <property type="protein sequence ID" value="MEM5400793.1"/>
    <property type="molecule type" value="Genomic_DNA"/>
</dbReference>
<comment type="caution">
    <text evidence="1">The sequence shown here is derived from an EMBL/GenBank/DDBJ whole genome shotgun (WGS) entry which is preliminary data.</text>
</comment>
<proteinExistence type="predicted"/>
<dbReference type="Proteomes" id="UP001392318">
    <property type="component" value="Unassembled WGS sequence"/>
</dbReference>
<protein>
    <submittedName>
        <fullName evidence="1">PD-(D/E)XK nuclease family protein</fullName>
    </submittedName>
</protein>
<reference evidence="1" key="1">
    <citation type="submission" date="2024-01" db="EMBL/GenBank/DDBJ databases">
        <title>The diversity of rhizobia nodulating Mimosa spp. in eleven states of Brazil covering several biomes is determined by host plant, location, and edaphic factors.</title>
        <authorList>
            <person name="Rouws L."/>
            <person name="Barauna A."/>
            <person name="Beukes C."/>
            <person name="De Faria S.M."/>
            <person name="Gross E."/>
            <person name="Dos Reis Junior F.B."/>
            <person name="Simon M."/>
            <person name="Maluk M."/>
            <person name="Odee D.W."/>
            <person name="Kenicer G."/>
            <person name="Young J.P.W."/>
            <person name="Reis V.M."/>
            <person name="Zilli J."/>
            <person name="James E.K."/>
        </authorList>
    </citation>
    <scope>NUCLEOTIDE SEQUENCE</scope>
    <source>
        <strain evidence="1">JPY452</strain>
    </source>
</reference>
<gene>
    <name evidence="1" type="ORF">VSR83_11940</name>
</gene>
<keyword evidence="2" id="KW-1185">Reference proteome</keyword>
<organism evidence="1 2">
    <name type="scientific">Paraburkholderia unamae</name>
    <dbReference type="NCBI Taxonomy" id="219649"/>
    <lineage>
        <taxon>Bacteria</taxon>
        <taxon>Pseudomonadati</taxon>
        <taxon>Pseudomonadota</taxon>
        <taxon>Betaproteobacteria</taxon>
        <taxon>Burkholderiales</taxon>
        <taxon>Burkholderiaceae</taxon>
        <taxon>Paraburkholderia</taxon>
    </lineage>
</organism>
<evidence type="ECO:0000313" key="1">
    <source>
        <dbReference type="EMBL" id="MEM5400793.1"/>
    </source>
</evidence>
<accession>A0ACC6RHS9</accession>
<sequence>MPDMQPWTYSHLDGFETCPRQFHAKYVLKKFPWTPTAATKWGDEVHKAFESRIRDGVELPASMQQWSKLVDQFANLPGTKLIEKKLAVDKNFQSCDYWESWSRGNVDLSVICKSHGVLVDWKTGKYKPSEQLMLYAGYAFANWPQLETVQTGFVWLKDKKIDKRTYTRDDVPVIWQEFVPRVRRLELAYEGDKWPARPSGLCKGWCPVRDCEHWKEKP</sequence>
<evidence type="ECO:0000313" key="2">
    <source>
        <dbReference type="Proteomes" id="UP001392318"/>
    </source>
</evidence>
<name>A0ACC6RHS9_9BURK</name>